<name>A0A1G8F2D2_ANETH</name>
<evidence type="ECO:0000313" key="11">
    <source>
        <dbReference type="EMBL" id="QYY43257.1"/>
    </source>
</evidence>
<feature type="binding site" evidence="9">
    <location>
        <position position="154"/>
    </location>
    <ligand>
        <name>Mn(2+)</name>
        <dbReference type="ChEBI" id="CHEBI:29035"/>
    </ligand>
</feature>
<dbReference type="Gene3D" id="3.100.10.20">
    <property type="entry name" value="CRISPR-associated endonuclease Cas1, N-terminal domain"/>
    <property type="match status" value="1"/>
</dbReference>
<dbReference type="RefSeq" id="WP_057899891.1">
    <property type="nucleotide sequence ID" value="NZ_CP080764.1"/>
</dbReference>
<dbReference type="AlphaFoldDB" id="A0A1G8F2D2"/>
<dbReference type="PANTHER" id="PTHR43219">
    <property type="entry name" value="CRISPR-ASSOCIATED ENDONUCLEASE CAS1"/>
    <property type="match status" value="1"/>
</dbReference>
<keyword evidence="10" id="KW-0175">Coiled coil</keyword>
<organism evidence="12 13">
    <name type="scientific">Aneurinibacillus thermoaerophilus</name>
    <dbReference type="NCBI Taxonomy" id="143495"/>
    <lineage>
        <taxon>Bacteria</taxon>
        <taxon>Bacillati</taxon>
        <taxon>Bacillota</taxon>
        <taxon>Bacilli</taxon>
        <taxon>Bacillales</taxon>
        <taxon>Paenibacillaceae</taxon>
        <taxon>Aneurinibacillus group</taxon>
        <taxon>Aneurinibacillus</taxon>
    </lineage>
</organism>
<dbReference type="HAMAP" id="MF_01470">
    <property type="entry name" value="Cas1"/>
    <property type="match status" value="1"/>
</dbReference>
<sequence>MLKDHYIFSTGRLQRKDNTLYFVDAEGKKKSLPIEQIENLHIFGQVDVNSALLNLLAQYGVCLHFYNYHDYYVGTFYPREKNVSGYTVVQQSVHYLNREKRLYLARSFLYGGIHHMLRNLRRHKEKTEEIIRAIEKEAAKLEDTAKIPELMGIEGRIRQEYYQAFNVMLKPEFAFEKRTKRPPTDPLNALISFGNSRMYTEILSEMYKTMLDPTISFLHEPSSKRFSLSLDLAEIFKPLLVDTLIASLVNNRVITLKHFDEMEGIVFLNEEGRKKFLAEWEKKLETTVQHRTLKRKVSYRYFIRLECYKLIKHFIGDTLYKPLKAWW</sequence>
<dbReference type="Proteomes" id="UP000826616">
    <property type="component" value="Chromosome"/>
</dbReference>
<dbReference type="NCBIfam" id="TIGR00287">
    <property type="entry name" value="cas1"/>
    <property type="match status" value="1"/>
</dbReference>
<keyword evidence="7 9" id="KW-0238">DNA-binding</keyword>
<dbReference type="EMBL" id="FNDE01000054">
    <property type="protein sequence ID" value="SDH76295.1"/>
    <property type="molecule type" value="Genomic_DNA"/>
</dbReference>
<dbReference type="GO" id="GO:0043571">
    <property type="term" value="P:maintenance of CRISPR repeat elements"/>
    <property type="evidence" value="ECO:0007669"/>
    <property type="project" value="UniProtKB-UniRule"/>
</dbReference>
<evidence type="ECO:0000256" key="2">
    <source>
        <dbReference type="ARBA" id="ARBA00022723"/>
    </source>
</evidence>
<evidence type="ECO:0000313" key="14">
    <source>
        <dbReference type="Proteomes" id="UP000826616"/>
    </source>
</evidence>
<dbReference type="InterPro" id="IPR002729">
    <property type="entry name" value="CRISPR-assoc_Cas1"/>
</dbReference>
<dbReference type="InterPro" id="IPR042206">
    <property type="entry name" value="CRISPR-assoc_Cas1_C"/>
</dbReference>
<accession>A0A1G8F2D2</accession>
<protein>
    <recommendedName>
        <fullName evidence="9">CRISPR-associated endonuclease Cas1</fullName>
        <ecNumber evidence="9">3.1.-.-</ecNumber>
    </recommendedName>
</protein>
<evidence type="ECO:0000256" key="3">
    <source>
        <dbReference type="ARBA" id="ARBA00022759"/>
    </source>
</evidence>
<comment type="subunit">
    <text evidence="9">Homodimer, forms a heterotetramer with a Cas2 homodimer.</text>
</comment>
<dbReference type="GO" id="GO:0046872">
    <property type="term" value="F:metal ion binding"/>
    <property type="evidence" value="ECO:0007669"/>
    <property type="project" value="UniProtKB-UniRule"/>
</dbReference>
<comment type="similarity">
    <text evidence="9">Belongs to the CRISPR-associated endonuclease Cas1 family.</text>
</comment>
<evidence type="ECO:0000256" key="5">
    <source>
        <dbReference type="ARBA" id="ARBA00022842"/>
    </source>
</evidence>
<gene>
    <name evidence="9" type="primary">cas1</name>
    <name evidence="11" type="synonym">cas1b</name>
    <name evidence="11" type="ORF">K3F53_02920</name>
    <name evidence="12" type="ORF">SAMN04489735_10548</name>
</gene>
<evidence type="ECO:0000256" key="6">
    <source>
        <dbReference type="ARBA" id="ARBA00023118"/>
    </source>
</evidence>
<reference evidence="11 14" key="2">
    <citation type="submission" date="2021-08" db="EMBL/GenBank/DDBJ databases">
        <title>Complete genome sequence of the strain Aneurinibacillus thermoaerophilus CCM 8960.</title>
        <authorList>
            <person name="Musilova J."/>
            <person name="Kourilova X."/>
            <person name="Pernicova I."/>
            <person name="Bezdicek M."/>
            <person name="Lengerova M."/>
            <person name="Obruca S."/>
            <person name="Sedlar K."/>
        </authorList>
    </citation>
    <scope>NUCLEOTIDE SEQUENCE [LARGE SCALE GENOMIC DNA]</scope>
    <source>
        <strain evidence="11 14">CCM 8960</strain>
    </source>
</reference>
<dbReference type="GeneID" id="97140312"/>
<dbReference type="Proteomes" id="UP000198956">
    <property type="component" value="Unassembled WGS sequence"/>
</dbReference>
<evidence type="ECO:0000313" key="12">
    <source>
        <dbReference type="EMBL" id="SDH76295.1"/>
    </source>
</evidence>
<proteinExistence type="inferred from homology"/>
<dbReference type="GO" id="GO:0016787">
    <property type="term" value="F:hydrolase activity"/>
    <property type="evidence" value="ECO:0007669"/>
    <property type="project" value="UniProtKB-KW"/>
</dbReference>
<dbReference type="NCBIfam" id="TIGR03641">
    <property type="entry name" value="cas1_HMARI"/>
    <property type="match status" value="1"/>
</dbReference>
<evidence type="ECO:0000256" key="10">
    <source>
        <dbReference type="SAM" id="Coils"/>
    </source>
</evidence>
<dbReference type="GO" id="GO:0003677">
    <property type="term" value="F:DNA binding"/>
    <property type="evidence" value="ECO:0007669"/>
    <property type="project" value="UniProtKB-KW"/>
</dbReference>
<dbReference type="GO" id="GO:0051607">
    <property type="term" value="P:defense response to virus"/>
    <property type="evidence" value="ECO:0007669"/>
    <property type="project" value="UniProtKB-UniRule"/>
</dbReference>
<dbReference type="InterPro" id="IPR042211">
    <property type="entry name" value="CRISPR-assoc_Cas1_N"/>
</dbReference>
<evidence type="ECO:0000256" key="8">
    <source>
        <dbReference type="ARBA" id="ARBA00023211"/>
    </source>
</evidence>
<keyword evidence="2 9" id="KW-0479">Metal-binding</keyword>
<evidence type="ECO:0000256" key="1">
    <source>
        <dbReference type="ARBA" id="ARBA00022722"/>
    </source>
</evidence>
<dbReference type="OrthoDB" id="9803119at2"/>
<dbReference type="PANTHER" id="PTHR43219:SF2">
    <property type="entry name" value="CRISPR-ASSOCIATED ENDONUCLEASE CAS1"/>
    <property type="match status" value="1"/>
</dbReference>
<dbReference type="EC" id="3.1.-.-" evidence="9"/>
<feature type="coiled-coil region" evidence="10">
    <location>
        <begin position="117"/>
        <end position="144"/>
    </location>
</feature>
<dbReference type="CDD" id="cd09722">
    <property type="entry name" value="Cas1_I-B"/>
    <property type="match status" value="1"/>
</dbReference>
<keyword evidence="4 9" id="KW-0378">Hydrolase</keyword>
<comment type="function">
    <text evidence="9">CRISPR (clustered regularly interspaced short palindromic repeat), is an adaptive immune system that provides protection against mobile genetic elements (viruses, transposable elements and conjugative plasmids). CRISPR clusters contain spacers, sequences complementary to antecedent mobile elements, and target invading nucleic acids. CRISPR clusters are transcribed and processed into CRISPR RNA (crRNA). Acts as a dsDNA endonuclease. Involved in the integration of spacer DNA into the CRISPR cassette.</text>
</comment>
<evidence type="ECO:0000256" key="9">
    <source>
        <dbReference type="HAMAP-Rule" id="MF_01470"/>
    </source>
</evidence>
<comment type="cofactor">
    <cofactor evidence="9">
        <name>Mg(2+)</name>
        <dbReference type="ChEBI" id="CHEBI:18420"/>
    </cofactor>
    <cofactor evidence="9">
        <name>Mn(2+)</name>
        <dbReference type="ChEBI" id="CHEBI:29035"/>
    </cofactor>
</comment>
<keyword evidence="6 9" id="KW-0051">Antiviral defense</keyword>
<evidence type="ECO:0000256" key="4">
    <source>
        <dbReference type="ARBA" id="ARBA00022801"/>
    </source>
</evidence>
<evidence type="ECO:0000256" key="7">
    <source>
        <dbReference type="ARBA" id="ARBA00023125"/>
    </source>
</evidence>
<dbReference type="EMBL" id="CP080764">
    <property type="protein sequence ID" value="QYY43257.1"/>
    <property type="molecule type" value="Genomic_DNA"/>
</dbReference>
<reference evidence="12 13" key="1">
    <citation type="submission" date="2016-10" db="EMBL/GenBank/DDBJ databases">
        <authorList>
            <person name="de Groot N.N."/>
        </authorList>
    </citation>
    <scope>NUCLEOTIDE SEQUENCE [LARGE SCALE GENOMIC DNA]</scope>
    <source>
        <strain evidence="12 13">L 420-91</strain>
    </source>
</reference>
<feature type="binding site" evidence="9">
    <location>
        <position position="234"/>
    </location>
    <ligand>
        <name>Mn(2+)</name>
        <dbReference type="ChEBI" id="CHEBI:29035"/>
    </ligand>
</feature>
<keyword evidence="1 9" id="KW-0540">Nuclease</keyword>
<feature type="binding site" evidence="9">
    <location>
        <position position="219"/>
    </location>
    <ligand>
        <name>Mn(2+)</name>
        <dbReference type="ChEBI" id="CHEBI:29035"/>
    </ligand>
</feature>
<dbReference type="GO" id="GO:0004520">
    <property type="term" value="F:DNA endonuclease activity"/>
    <property type="evidence" value="ECO:0007669"/>
    <property type="project" value="InterPro"/>
</dbReference>
<keyword evidence="14" id="KW-1185">Reference proteome</keyword>
<evidence type="ECO:0000313" key="13">
    <source>
        <dbReference type="Proteomes" id="UP000198956"/>
    </source>
</evidence>
<keyword evidence="8 9" id="KW-0464">Manganese</keyword>
<dbReference type="InterPro" id="IPR019858">
    <property type="entry name" value="CRISPR-assoc_Cas1_HMARI/TNEAP"/>
</dbReference>
<keyword evidence="5 9" id="KW-0460">Magnesium</keyword>
<dbReference type="Pfam" id="PF01867">
    <property type="entry name" value="Cas_Cas1"/>
    <property type="match status" value="1"/>
</dbReference>
<keyword evidence="3 9" id="KW-0255">Endonuclease</keyword>
<dbReference type="Gene3D" id="1.20.120.920">
    <property type="entry name" value="CRISPR-associated endonuclease Cas1, C-terminal domain"/>
    <property type="match status" value="1"/>
</dbReference>